<reference evidence="1 2" key="1">
    <citation type="submission" date="2017-10" db="EMBL/GenBank/DDBJ databases">
        <authorList>
            <person name="Regsiter A."/>
            <person name="William W."/>
        </authorList>
    </citation>
    <scope>NUCLEOTIDE SEQUENCE [LARGE SCALE GENOMIC DNA]</scope>
    <source>
        <strain evidence="1 2">CFBP6991</strain>
    </source>
</reference>
<comment type="caution">
    <text evidence="1">The sequence shown here is derived from an EMBL/GenBank/DDBJ whole genome shotgun (WGS) entry which is preliminary data.</text>
</comment>
<sequence>MWALQRLAVHFHRQPAAGQPAAQGSSATIDAAPAFVRKAQAGASQRHLQGANRANITLLITCKLSASGHVSPLPQ</sequence>
<dbReference type="Proteomes" id="UP000234345">
    <property type="component" value="Unassembled WGS sequence"/>
</dbReference>
<evidence type="ECO:0000313" key="2">
    <source>
        <dbReference type="Proteomes" id="UP000234345"/>
    </source>
</evidence>
<gene>
    <name evidence="1" type="ORF">XFF6991_320163</name>
</gene>
<name>A0A7Z7NGW2_XANCH</name>
<accession>A0A7Z7NGW2</accession>
<organism evidence="1 2">
    <name type="scientific">Xanthomonas campestris pv. phaseoli</name>
    <dbReference type="NCBI Taxonomy" id="317013"/>
    <lineage>
        <taxon>Bacteria</taxon>
        <taxon>Pseudomonadati</taxon>
        <taxon>Pseudomonadota</taxon>
        <taxon>Gammaproteobacteria</taxon>
        <taxon>Lysobacterales</taxon>
        <taxon>Lysobacteraceae</taxon>
        <taxon>Xanthomonas</taxon>
    </lineage>
</organism>
<dbReference type="AlphaFoldDB" id="A0A7Z7NGW2"/>
<proteinExistence type="predicted"/>
<dbReference type="EMBL" id="OCZC01000059">
    <property type="protein sequence ID" value="SOO24164.1"/>
    <property type="molecule type" value="Genomic_DNA"/>
</dbReference>
<protein>
    <submittedName>
        <fullName evidence="1">Uncharacterized protein</fullName>
    </submittedName>
</protein>
<evidence type="ECO:0000313" key="1">
    <source>
        <dbReference type="EMBL" id="SOO24164.1"/>
    </source>
</evidence>